<sequence>MLISNLNHDLGGMTLRQPVPSELSRAVSSLSGGFVQVDELKAIVIAGEAVAFPHVKIEAWHCSLLMGVYKLIRRLVVRSSVNSLPRNSRP</sequence>
<organism evidence="1">
    <name type="scientific">Microvirga ossetica</name>
    <dbReference type="NCBI Taxonomy" id="1882682"/>
    <lineage>
        <taxon>Bacteria</taxon>
        <taxon>Pseudomonadati</taxon>
        <taxon>Pseudomonadota</taxon>
        <taxon>Alphaproteobacteria</taxon>
        <taxon>Hyphomicrobiales</taxon>
        <taxon>Methylobacteriaceae</taxon>
        <taxon>Microvirga</taxon>
    </lineage>
</organism>
<protein>
    <submittedName>
        <fullName evidence="1">Uncharacterized protein</fullName>
    </submittedName>
</protein>
<dbReference type="EMBL" id="CP016620">
    <property type="protein sequence ID" value="ANY84984.1"/>
    <property type="molecule type" value="Genomic_DNA"/>
</dbReference>
<reference evidence="1" key="1">
    <citation type="submission" date="2016-07" db="EMBL/GenBank/DDBJ databases">
        <title>Microvirga ossetica sp. nov. a new species of rhizobia isolated from root nodules of the legume species Vicia alpestris Steven originated from North Ossetia region in the Caucasus.</title>
        <authorList>
            <person name="Safronova V.I."/>
            <person name="Kuznetsova I.G."/>
            <person name="Sazanova A.L."/>
            <person name="Belimov A."/>
            <person name="Andronov E."/>
            <person name="Osledkin Y.S."/>
            <person name="Onishchuk O.P."/>
            <person name="Kurchak O.N."/>
            <person name="Shaposhnikov A.I."/>
            <person name="Willems A."/>
            <person name="Tikhonovich I.A."/>
        </authorList>
    </citation>
    <scope>NUCLEOTIDE SEQUENCE [LARGE SCALE GENOMIC DNA]</scope>
    <source>
        <strain evidence="1">V5/3M</strain>
        <plasmid evidence="1">unnamed4</plasmid>
    </source>
</reference>
<name>A0A1B2EYB9_9HYPH</name>
<dbReference type="AlphaFoldDB" id="A0A1B2EYB9"/>
<geneLocation type="plasmid" evidence="1">
    <name>unnamed4</name>
</geneLocation>
<proteinExistence type="predicted"/>
<gene>
    <name evidence="1" type="ORF">BB934_42965</name>
</gene>
<keyword evidence="1" id="KW-0614">Plasmid</keyword>
<accession>A0A1B2EYB9</accession>
<evidence type="ECO:0000313" key="1">
    <source>
        <dbReference type="EMBL" id="ANY84984.1"/>
    </source>
</evidence>
<dbReference type="KEGG" id="moc:BB934_42965"/>